<dbReference type="AlphaFoldDB" id="A0A6H1ZH01"/>
<organism evidence="1">
    <name type="scientific">viral metagenome</name>
    <dbReference type="NCBI Taxonomy" id="1070528"/>
    <lineage>
        <taxon>unclassified sequences</taxon>
        <taxon>metagenomes</taxon>
        <taxon>organismal metagenomes</taxon>
    </lineage>
</organism>
<evidence type="ECO:0000313" key="2">
    <source>
        <dbReference type="EMBL" id="QJA67440.1"/>
    </source>
</evidence>
<evidence type="ECO:0000313" key="1">
    <source>
        <dbReference type="EMBL" id="QJA46752.1"/>
    </source>
</evidence>
<dbReference type="EMBL" id="MT144819">
    <property type="protein sequence ID" value="QJH99968.1"/>
    <property type="molecule type" value="Genomic_DNA"/>
</dbReference>
<dbReference type="EMBL" id="MT142526">
    <property type="protein sequence ID" value="QJA84255.1"/>
    <property type="molecule type" value="Genomic_DNA"/>
</dbReference>
<accession>A0A6H1ZH01</accession>
<proteinExistence type="predicted"/>
<protein>
    <submittedName>
        <fullName evidence="1">Uncharacterized protein</fullName>
    </submittedName>
</protein>
<dbReference type="EMBL" id="MT144020">
    <property type="protein sequence ID" value="QJA46752.1"/>
    <property type="molecule type" value="Genomic_DNA"/>
</dbReference>
<dbReference type="EMBL" id="MT141571">
    <property type="protein sequence ID" value="QJA67440.1"/>
    <property type="molecule type" value="Genomic_DNA"/>
</dbReference>
<sequence>MNKPTAEIIDYARRFHAAGGTRGISSIDDDIPILNESELWDWLVIHTNCISTRYGKIDDYEGNVLVVQNINYNWSPKFPIDNNSLHHALYSAAVWVAE</sequence>
<reference evidence="1" key="1">
    <citation type="submission" date="2020-03" db="EMBL/GenBank/DDBJ databases">
        <title>The deep terrestrial virosphere.</title>
        <authorList>
            <person name="Holmfeldt K."/>
            <person name="Nilsson E."/>
            <person name="Simone D."/>
            <person name="Lopez-Fernandez M."/>
            <person name="Wu X."/>
            <person name="de Brujin I."/>
            <person name="Lundin D."/>
            <person name="Andersson A."/>
            <person name="Bertilsson S."/>
            <person name="Dopson M."/>
        </authorList>
    </citation>
    <scope>NUCLEOTIDE SEQUENCE</scope>
    <source>
        <strain evidence="3">MM415A00215</strain>
        <strain evidence="2">MM415B00223</strain>
        <strain evidence="1">TM448A00522</strain>
        <strain evidence="4">TM448B01741</strain>
    </source>
</reference>
<evidence type="ECO:0000313" key="3">
    <source>
        <dbReference type="EMBL" id="QJA84255.1"/>
    </source>
</evidence>
<gene>
    <name evidence="3" type="ORF">MM415A00215_0049</name>
    <name evidence="2" type="ORF">MM415B00223_0027</name>
    <name evidence="1" type="ORF">TM448A00522_0022</name>
    <name evidence="4" type="ORF">TM448B01741_0020</name>
</gene>
<evidence type="ECO:0000313" key="4">
    <source>
        <dbReference type="EMBL" id="QJH99968.1"/>
    </source>
</evidence>
<name>A0A6H1ZH01_9ZZZZ</name>